<dbReference type="PROSITE" id="PS51831">
    <property type="entry name" value="HD"/>
    <property type="match status" value="1"/>
</dbReference>
<accession>A0A7M1BAA5</accession>
<dbReference type="GO" id="GO:0009214">
    <property type="term" value="P:cyclic nucleotide catabolic process"/>
    <property type="evidence" value="ECO:0007669"/>
    <property type="project" value="UniProtKB-ARBA"/>
</dbReference>
<dbReference type="CDD" id="cd00077">
    <property type="entry name" value="HDc"/>
    <property type="match status" value="1"/>
</dbReference>
<dbReference type="PANTHER" id="PTHR45228:SF9">
    <property type="entry name" value="3'3'-CGAMP-SPECIFIC PHOSPHODIESTERASE 2"/>
    <property type="match status" value="1"/>
</dbReference>
<dbReference type="InterPro" id="IPR052020">
    <property type="entry name" value="Cyclic_di-GMP/3'3'-cGAMP_PDE"/>
</dbReference>
<dbReference type="InterPro" id="IPR037522">
    <property type="entry name" value="HD_GYP_dom"/>
</dbReference>
<name>A0A7M1BAA5_9BACT</name>
<dbReference type="EMBL" id="CP041406">
    <property type="protein sequence ID" value="QOP46585.1"/>
    <property type="molecule type" value="Genomic_DNA"/>
</dbReference>
<dbReference type="PROSITE" id="PS51832">
    <property type="entry name" value="HD_GYP"/>
    <property type="match status" value="1"/>
</dbReference>
<evidence type="ECO:0000259" key="4">
    <source>
        <dbReference type="PROSITE" id="PS51832"/>
    </source>
</evidence>
<protein>
    <submittedName>
        <fullName evidence="5">HD domain-containing protein</fullName>
    </submittedName>
</protein>
<dbReference type="Pfam" id="PF13487">
    <property type="entry name" value="HD_5"/>
    <property type="match status" value="1"/>
</dbReference>
<keyword evidence="6" id="KW-1185">Reference proteome</keyword>
<reference evidence="5 6" key="1">
    <citation type="submission" date="2019-07" db="EMBL/GenBank/DDBJ databases">
        <title>Sulfurimonas paralvinellae sp. nov., a novel mesophilic, hydrogen- and sulfur-oxidizing chemolithoautotroph within the Epsilonproteo- bacteria isolated from a deep-sea hydrothermal vent polychaete nest, reclassification of Thiomicrospira denitrificans as Sulfurimonas denitrificans comb. nov. and emended description of the genus Sulfurimonas.</title>
        <authorList>
            <person name="Wang S."/>
            <person name="Jiang L."/>
            <person name="Shao Z."/>
        </authorList>
    </citation>
    <scope>NUCLEOTIDE SEQUENCE [LARGE SCALE GENOMIC DNA]</scope>
    <source>
        <strain evidence="5 6">GO25</strain>
    </source>
</reference>
<dbReference type="GO" id="GO:0004112">
    <property type="term" value="F:cyclic-nucleotide phosphodiesterase activity"/>
    <property type="evidence" value="ECO:0007669"/>
    <property type="project" value="UniProtKB-ARBA"/>
</dbReference>
<evidence type="ECO:0000256" key="1">
    <source>
        <dbReference type="ARBA" id="ARBA00022801"/>
    </source>
</evidence>
<keyword evidence="2" id="KW-0812">Transmembrane</keyword>
<dbReference type="InterPro" id="IPR003607">
    <property type="entry name" value="HD/PDEase_dom"/>
</dbReference>
<dbReference type="Gene3D" id="1.10.3210.10">
    <property type="entry name" value="Hypothetical protein af1432"/>
    <property type="match status" value="1"/>
</dbReference>
<organism evidence="5 6">
    <name type="scientific">Sulfurimonas paralvinellae</name>
    <dbReference type="NCBI Taxonomy" id="317658"/>
    <lineage>
        <taxon>Bacteria</taxon>
        <taxon>Pseudomonadati</taxon>
        <taxon>Campylobacterota</taxon>
        <taxon>Epsilonproteobacteria</taxon>
        <taxon>Campylobacterales</taxon>
        <taxon>Sulfurimonadaceae</taxon>
        <taxon>Sulfurimonas</taxon>
    </lineage>
</organism>
<proteinExistence type="predicted"/>
<dbReference type="Proteomes" id="UP000593580">
    <property type="component" value="Chromosome"/>
</dbReference>
<dbReference type="FunFam" id="1.10.3210.10:FF:000018">
    <property type="entry name" value="Two-component system response regulator"/>
    <property type="match status" value="1"/>
</dbReference>
<dbReference type="SUPFAM" id="SSF109604">
    <property type="entry name" value="HD-domain/PDEase-like"/>
    <property type="match status" value="1"/>
</dbReference>
<dbReference type="AlphaFoldDB" id="A0A7M1BAA5"/>
<dbReference type="SMART" id="SM00471">
    <property type="entry name" value="HDc"/>
    <property type="match status" value="1"/>
</dbReference>
<feature type="domain" description="HD-GYP" evidence="4">
    <location>
        <begin position="158"/>
        <end position="355"/>
    </location>
</feature>
<dbReference type="Pfam" id="PF11127">
    <property type="entry name" value="YgaP-like_TM"/>
    <property type="match status" value="1"/>
</dbReference>
<dbReference type="KEGG" id="spal:FM071_09895"/>
<dbReference type="PANTHER" id="PTHR45228">
    <property type="entry name" value="CYCLIC DI-GMP PHOSPHODIESTERASE TM_0186-RELATED"/>
    <property type="match status" value="1"/>
</dbReference>
<keyword evidence="1" id="KW-0378">Hydrolase</keyword>
<gene>
    <name evidence="5" type="ORF">FM071_09895</name>
</gene>
<sequence>MFKNHSCNMSNKESYIRFLIGVLLVVFAALENSFVLSISAVILLYTAYKRFCFMYALFHINERFGKQNYYLSLLPKYRSLPIFIFDKEGKILFENRAAEKEIANVHSKEDLPTGENDIAYYEYNGIIYQIEYRKVPKEELLLAYFDDVTNIVKLNKEIEDTQREVIYAMGEIGETRSKETGNHVKRVAEYSKILALLYGLKKEEAEKLKMASPMHDIGKVGIPDAILNAPRKLTKEEFEIMKTHAQLGYDMLKHSHRPILQTAAIVAGEHHEKYDGSGYPRELQGEDIHIYGRITAIADVFDALGSERVYKKAWELERILELFKQEKGKHFDPKLVNLFLQNLDKFLEIRERFKDI</sequence>
<evidence type="ECO:0000259" key="3">
    <source>
        <dbReference type="PROSITE" id="PS51831"/>
    </source>
</evidence>
<evidence type="ECO:0000313" key="6">
    <source>
        <dbReference type="Proteomes" id="UP000593580"/>
    </source>
</evidence>
<keyword evidence="2" id="KW-1133">Transmembrane helix</keyword>
<evidence type="ECO:0000313" key="5">
    <source>
        <dbReference type="EMBL" id="QOP46585.1"/>
    </source>
</evidence>
<feature type="domain" description="HD" evidence="3">
    <location>
        <begin position="180"/>
        <end position="304"/>
    </location>
</feature>
<dbReference type="InterPro" id="IPR006674">
    <property type="entry name" value="HD_domain"/>
</dbReference>
<dbReference type="InterPro" id="IPR021309">
    <property type="entry name" value="YgaP-like_TM"/>
</dbReference>
<keyword evidence="2" id="KW-0472">Membrane</keyword>
<evidence type="ECO:0000256" key="2">
    <source>
        <dbReference type="SAM" id="Phobius"/>
    </source>
</evidence>
<feature type="transmembrane region" description="Helical" evidence="2">
    <location>
        <begin position="18"/>
        <end position="45"/>
    </location>
</feature>